<evidence type="ECO:0000313" key="6">
    <source>
        <dbReference type="EMBL" id="ADI22028.1"/>
    </source>
</evidence>
<dbReference type="EMBL" id="GU567973">
    <property type="protein sequence ID" value="ADI22028.1"/>
    <property type="molecule type" value="Genomic_DNA"/>
</dbReference>
<keyword evidence="4" id="KW-0812">Transmembrane</keyword>
<dbReference type="GO" id="GO:0140664">
    <property type="term" value="F:ATP-dependent DNA damage sensor activity"/>
    <property type="evidence" value="ECO:0007669"/>
    <property type="project" value="InterPro"/>
</dbReference>
<protein>
    <submittedName>
        <fullName evidence="6">Mismatch repair ATPase (MutS family)</fullName>
    </submittedName>
</protein>
<name>E7C3K4_9BACT</name>
<dbReference type="Pfam" id="PF00488">
    <property type="entry name" value="MutS_V"/>
    <property type="match status" value="1"/>
</dbReference>
<dbReference type="InterPro" id="IPR000432">
    <property type="entry name" value="DNA_mismatch_repair_MutS_C"/>
</dbReference>
<keyword evidence="4" id="KW-0472">Membrane</keyword>
<sequence>MVWHGKVLEALASVRICIKHYEDGIARLDSLWHGQGPTGDEYVPDGHLYVQDLDVFGEGSLYQLVCRAESSVGRETMAAWFCSPATVDEIASRQRGCHELRNAADLREAIASCGASLGRRVGTGNLFVWAEKSVMEAGGFLRAGLVGLSLLTVGSLVGLLLSLMSPIWLLNCLLLQYAIGRKYRDRIDEILGSVIEAHQELLVVVSLMELFERHPVQEGGALQEFVGGLRSEGGAASEVIRNLTRRIDLADAMRNQLFAPVGFVLFWSLHSALSLETWRKRHGRAVRGWLEALGDLEALSSLACHSFENADHVFPIVSGEGRTLILEDVGHPLLDPALAIRNDIALGQKHDLIMISGSNMSGKSTMLRTVGTNLVLAQAGGSVRARRMETSVFQIGGTLSIHDSLQLGASRFYAEILRIGALVKMTEGGGNLLFLLDEILHGTNSHDRRIGAIALLKALVERGALGLVSTHDLALTEEIGLLPSARNVHFSDRLEGDRLVFDYRLAEGVVSRSNAIELMRSVGLPV</sequence>
<evidence type="ECO:0000256" key="2">
    <source>
        <dbReference type="ARBA" id="ARBA00022840"/>
    </source>
</evidence>
<dbReference type="PANTHER" id="PTHR11361">
    <property type="entry name" value="DNA MISMATCH REPAIR PROTEIN MUTS FAMILY MEMBER"/>
    <property type="match status" value="1"/>
</dbReference>
<dbReference type="InterPro" id="IPR027417">
    <property type="entry name" value="P-loop_NTPase"/>
</dbReference>
<reference evidence="6" key="1">
    <citation type="submission" date="2010-01" db="EMBL/GenBank/DDBJ databases">
        <title>Genome fragments of uncultured bacteria from the North Pacific subtropical Gyre.</title>
        <authorList>
            <person name="Pham V.D."/>
            <person name="Delong E.F."/>
        </authorList>
    </citation>
    <scope>NUCLEOTIDE SEQUENCE</scope>
</reference>
<proteinExistence type="predicted"/>
<dbReference type="GO" id="GO:0005524">
    <property type="term" value="F:ATP binding"/>
    <property type="evidence" value="ECO:0007669"/>
    <property type="project" value="UniProtKB-KW"/>
</dbReference>
<dbReference type="GO" id="GO:0005829">
    <property type="term" value="C:cytosol"/>
    <property type="evidence" value="ECO:0007669"/>
    <property type="project" value="TreeGrafter"/>
</dbReference>
<evidence type="ECO:0000256" key="1">
    <source>
        <dbReference type="ARBA" id="ARBA00022741"/>
    </source>
</evidence>
<dbReference type="InterPro" id="IPR045076">
    <property type="entry name" value="MutS"/>
</dbReference>
<dbReference type="PANTHER" id="PTHR11361:SF99">
    <property type="entry name" value="DNA MISMATCH REPAIR PROTEIN"/>
    <property type="match status" value="1"/>
</dbReference>
<organism evidence="6">
    <name type="scientific">uncultured myxobacterium HF0200_05J13</name>
    <dbReference type="NCBI Taxonomy" id="723557"/>
    <lineage>
        <taxon>Bacteria</taxon>
        <taxon>Pseudomonadati</taxon>
        <taxon>Myxococcota</taxon>
        <taxon>Myxococcia</taxon>
        <taxon>Myxococcales</taxon>
        <taxon>environmental samples</taxon>
    </lineage>
</organism>
<feature type="domain" description="DNA mismatch repair proteins mutS family" evidence="5">
    <location>
        <begin position="350"/>
        <end position="525"/>
    </location>
</feature>
<dbReference type="GO" id="GO:0030983">
    <property type="term" value="F:mismatched DNA binding"/>
    <property type="evidence" value="ECO:0007669"/>
    <property type="project" value="InterPro"/>
</dbReference>
<dbReference type="SUPFAM" id="SSF52540">
    <property type="entry name" value="P-loop containing nucleoside triphosphate hydrolases"/>
    <property type="match status" value="1"/>
</dbReference>
<accession>E7C3K4</accession>
<keyword evidence="2" id="KW-0067">ATP-binding</keyword>
<keyword evidence="4" id="KW-1133">Transmembrane helix</keyword>
<keyword evidence="1" id="KW-0547">Nucleotide-binding</keyword>
<evidence type="ECO:0000259" key="5">
    <source>
        <dbReference type="SMART" id="SM00534"/>
    </source>
</evidence>
<evidence type="ECO:0000256" key="4">
    <source>
        <dbReference type="SAM" id="Phobius"/>
    </source>
</evidence>
<dbReference type="SMART" id="SM00534">
    <property type="entry name" value="MUTSac"/>
    <property type="match status" value="1"/>
</dbReference>
<dbReference type="Gene3D" id="3.40.50.300">
    <property type="entry name" value="P-loop containing nucleotide triphosphate hydrolases"/>
    <property type="match status" value="1"/>
</dbReference>
<feature type="transmembrane region" description="Helical" evidence="4">
    <location>
        <begin position="145"/>
        <end position="169"/>
    </location>
</feature>
<dbReference type="GO" id="GO:0006298">
    <property type="term" value="P:mismatch repair"/>
    <property type="evidence" value="ECO:0007669"/>
    <property type="project" value="InterPro"/>
</dbReference>
<dbReference type="AlphaFoldDB" id="E7C3K4"/>
<keyword evidence="3" id="KW-0238">DNA-binding</keyword>
<evidence type="ECO:0000256" key="3">
    <source>
        <dbReference type="ARBA" id="ARBA00023125"/>
    </source>
</evidence>